<keyword evidence="1" id="KW-0175">Coiled coil</keyword>
<organism evidence="2 3">
    <name type="scientific">Anabaena azotica FACHB-119</name>
    <dbReference type="NCBI Taxonomy" id="947527"/>
    <lineage>
        <taxon>Bacteria</taxon>
        <taxon>Bacillati</taxon>
        <taxon>Cyanobacteriota</taxon>
        <taxon>Cyanophyceae</taxon>
        <taxon>Nostocales</taxon>
        <taxon>Nostocaceae</taxon>
        <taxon>Anabaena</taxon>
        <taxon>Anabaena azotica</taxon>
    </lineage>
</organism>
<protein>
    <submittedName>
        <fullName evidence="2">Uncharacterized protein</fullName>
    </submittedName>
</protein>
<name>A0ABR8DDI9_9NOST</name>
<evidence type="ECO:0000313" key="2">
    <source>
        <dbReference type="EMBL" id="MBD2504671.1"/>
    </source>
</evidence>
<gene>
    <name evidence="2" type="ORF">H6G83_29390</name>
</gene>
<dbReference type="EMBL" id="JACJSG010000057">
    <property type="protein sequence ID" value="MBD2504671.1"/>
    <property type="molecule type" value="Genomic_DNA"/>
</dbReference>
<comment type="caution">
    <text evidence="2">The sequence shown here is derived from an EMBL/GenBank/DDBJ whole genome shotgun (WGS) entry which is preliminary data.</text>
</comment>
<dbReference type="Proteomes" id="UP000661112">
    <property type="component" value="Unassembled WGS sequence"/>
</dbReference>
<reference evidence="2 3" key="1">
    <citation type="journal article" date="2020" name="ISME J.">
        <title>Comparative genomics reveals insights into cyanobacterial evolution and habitat adaptation.</title>
        <authorList>
            <person name="Chen M.Y."/>
            <person name="Teng W.K."/>
            <person name="Zhao L."/>
            <person name="Hu C.X."/>
            <person name="Zhou Y.K."/>
            <person name="Han B.P."/>
            <person name="Song L.R."/>
            <person name="Shu W.S."/>
        </authorList>
    </citation>
    <scope>NUCLEOTIDE SEQUENCE [LARGE SCALE GENOMIC DNA]</scope>
    <source>
        <strain evidence="2 3">FACHB-119</strain>
    </source>
</reference>
<proteinExistence type="predicted"/>
<accession>A0ABR8DDI9</accession>
<evidence type="ECO:0000256" key="1">
    <source>
        <dbReference type="SAM" id="Coils"/>
    </source>
</evidence>
<dbReference type="RefSeq" id="WP_190478701.1">
    <property type="nucleotide sequence ID" value="NZ_JACJSG010000057.1"/>
</dbReference>
<keyword evidence="3" id="KW-1185">Reference proteome</keyword>
<evidence type="ECO:0000313" key="3">
    <source>
        <dbReference type="Proteomes" id="UP000661112"/>
    </source>
</evidence>
<sequence>MTLEFTLELAQKLHNSNQIIDFDWAWSVLGYSRKDNAKRMLVGYFERNFDYFVQPADESPEPLPHEVFLTSEENSKAGRPVEKIYLTIECFKEMGMLSKSEQGRQIRKYFLQCEAIAKESVKLIPQLQQQIQDLQQNFTQLQAQVQTLLPPSSDFMPPGWDAEVWRSLPPQDQRHFRFMFRRRNFRPSQQGQAEPVALPAISTEQMKRKQTDEVAQLVGEVSPEQKREVQLAKQEILRQFWSQAPDEDVPF</sequence>
<feature type="coiled-coil region" evidence="1">
    <location>
        <begin position="117"/>
        <end position="144"/>
    </location>
</feature>